<name>A0A1E3K378_9TREE</name>
<dbReference type="RefSeq" id="XP_019034982.1">
    <property type="nucleotide sequence ID" value="XM_019173256.1"/>
</dbReference>
<evidence type="ECO:0000313" key="2">
    <source>
        <dbReference type="EMBL" id="ODO07505.1"/>
    </source>
</evidence>
<evidence type="ECO:0000256" key="1">
    <source>
        <dbReference type="SAM" id="MobiDB-lite"/>
    </source>
</evidence>
<feature type="region of interest" description="Disordered" evidence="1">
    <location>
        <begin position="397"/>
        <end position="425"/>
    </location>
</feature>
<keyword evidence="3" id="KW-1185">Reference proteome</keyword>
<reference evidence="2 3" key="1">
    <citation type="submission" date="2016-06" db="EMBL/GenBank/DDBJ databases">
        <title>Evolution of pathogenesis and genome organization in the Tremellales.</title>
        <authorList>
            <person name="Cuomo C."/>
            <person name="Litvintseva A."/>
            <person name="Heitman J."/>
            <person name="Chen Y."/>
            <person name="Sun S."/>
            <person name="Springer D."/>
            <person name="Dromer F."/>
            <person name="Young S."/>
            <person name="Zeng Q."/>
            <person name="Chapman S."/>
            <person name="Gujja S."/>
            <person name="Saif S."/>
            <person name="Birren B."/>
        </authorList>
    </citation>
    <scope>NUCLEOTIDE SEQUENCE [LARGE SCALE GENOMIC DNA]</scope>
    <source>
        <strain evidence="2 3">CBS 7118</strain>
    </source>
</reference>
<dbReference type="EMBL" id="AWGH01000002">
    <property type="protein sequence ID" value="ODO07505.1"/>
    <property type="molecule type" value="Genomic_DNA"/>
</dbReference>
<dbReference type="GO" id="GO:0008962">
    <property type="term" value="F:phosphatidylglycerophosphatase activity"/>
    <property type="evidence" value="ECO:0007669"/>
    <property type="project" value="InterPro"/>
</dbReference>
<gene>
    <name evidence="2" type="ORF">L198_01084</name>
</gene>
<comment type="caution">
    <text evidence="2">The sequence shown here is derived from an EMBL/GenBank/DDBJ whole genome shotgun (WGS) entry which is preliminary data.</text>
</comment>
<dbReference type="Pfam" id="PF09419">
    <property type="entry name" value="PGP_phosphatase"/>
    <property type="match status" value="1"/>
</dbReference>
<dbReference type="AlphaFoldDB" id="A0A1E3K378"/>
<accession>A0A1E3K378</accession>
<evidence type="ECO:0000313" key="3">
    <source>
        <dbReference type="Proteomes" id="UP000094819"/>
    </source>
</evidence>
<dbReference type="InterPro" id="IPR027706">
    <property type="entry name" value="PGP_Pase"/>
</dbReference>
<dbReference type="GeneID" id="30190297"/>
<evidence type="ECO:0008006" key="4">
    <source>
        <dbReference type="Google" id="ProtNLM"/>
    </source>
</evidence>
<proteinExistence type="predicted"/>
<dbReference type="OrthoDB" id="198652at2759"/>
<dbReference type="Proteomes" id="UP000094819">
    <property type="component" value="Unassembled WGS sequence"/>
</dbReference>
<protein>
    <recommendedName>
        <fullName evidence="4">HAD phosphatase, family IIIA</fullName>
    </recommendedName>
</protein>
<organism evidence="2 3">
    <name type="scientific">Cryptococcus wingfieldii CBS 7118</name>
    <dbReference type="NCBI Taxonomy" id="1295528"/>
    <lineage>
        <taxon>Eukaryota</taxon>
        <taxon>Fungi</taxon>
        <taxon>Dikarya</taxon>
        <taxon>Basidiomycota</taxon>
        <taxon>Agaricomycotina</taxon>
        <taxon>Tremellomycetes</taxon>
        <taxon>Tremellales</taxon>
        <taxon>Cryptococcaceae</taxon>
        <taxon>Cryptococcus</taxon>
    </lineage>
</organism>
<sequence length="425" mass="47181">MAPVSNAFIYLTALFRPTLLRPHLRVPSIANVDFQALKREGYNAVVIDKDNCLASLTLPNKDYIWQPYEQTAWKDLLATFDRGRVLVVSNSAGTSKDPGGIAAEAVSLHLRAPVLLHATPKPGCSKNILSYFDGKLGKPHTLRHDIASAGLKLLEEEKLDEAIVWERLAKQLEGPLLGAAPTNGHEEKSEGKKVVEGGVDGFKTSPSQENIQPQIVKQTPSPEELRILVIGDRLFTDTLLADRLSRRLRPSLSKDTIPHPLPSVLSIYTTSLPKPQDVRPLRWLEEKLSKGQTQGDFTRFILSEKADTAALDVSEAIKPSRLAALRWLTPTKWREIEVPPMTWHPKTWKLVPVAAAFGGLTGTVARILWTQGKRGANFTWIKARRWVAQRKEDRESLEVAKELETSTASRVSEAREEKVAPTASS</sequence>